<keyword evidence="1" id="KW-1133">Transmembrane helix</keyword>
<accession>A0A5J4T6F1</accession>
<proteinExistence type="predicted"/>
<evidence type="ECO:0000313" key="2">
    <source>
        <dbReference type="EMBL" id="KAA6353562.1"/>
    </source>
</evidence>
<dbReference type="EMBL" id="SNRW01037872">
    <property type="protein sequence ID" value="KAA6353562.1"/>
    <property type="molecule type" value="Genomic_DNA"/>
</dbReference>
<reference evidence="2 3" key="1">
    <citation type="submission" date="2019-03" db="EMBL/GenBank/DDBJ databases">
        <title>Single cell metagenomics reveals metabolic interactions within the superorganism composed of flagellate Streblomastix strix and complex community of Bacteroidetes bacteria on its surface.</title>
        <authorList>
            <person name="Treitli S.C."/>
            <person name="Kolisko M."/>
            <person name="Husnik F."/>
            <person name="Keeling P."/>
            <person name="Hampl V."/>
        </authorList>
    </citation>
    <scope>NUCLEOTIDE SEQUENCE [LARGE SCALE GENOMIC DNA]</scope>
    <source>
        <strain evidence="2">ST1C</strain>
    </source>
</reference>
<organism evidence="2 3">
    <name type="scientific">Streblomastix strix</name>
    <dbReference type="NCBI Taxonomy" id="222440"/>
    <lineage>
        <taxon>Eukaryota</taxon>
        <taxon>Metamonada</taxon>
        <taxon>Preaxostyla</taxon>
        <taxon>Oxymonadida</taxon>
        <taxon>Streblomastigidae</taxon>
        <taxon>Streblomastix</taxon>
    </lineage>
</organism>
<evidence type="ECO:0000313" key="3">
    <source>
        <dbReference type="Proteomes" id="UP000324800"/>
    </source>
</evidence>
<dbReference type="Proteomes" id="UP000324800">
    <property type="component" value="Unassembled WGS sequence"/>
</dbReference>
<sequence>MYFTTGGIMANIVTTEDRTIHIETYHWIGKKNSDGDVSFSDFIYECPRTISKIEELIKERSETFHIAFPIWFIALIIGLGVASLSGVVFAKEVTSDFLFDHDIEASDPLDSTLPPHCGQTTAKTSIRLTPYIVLLIDQCHQNPRNFLCQQKQFEKDKLQDQQLELLEKLQLIPRLPKNLLYRDQRENL</sequence>
<feature type="transmembrane region" description="Helical" evidence="1">
    <location>
        <begin position="66"/>
        <end position="90"/>
    </location>
</feature>
<gene>
    <name evidence="2" type="ORF">EZS28_050911</name>
</gene>
<feature type="non-terminal residue" evidence="2">
    <location>
        <position position="188"/>
    </location>
</feature>
<name>A0A5J4T6F1_9EUKA</name>
<keyword evidence="1" id="KW-0812">Transmembrane</keyword>
<dbReference type="AlphaFoldDB" id="A0A5J4T6F1"/>
<evidence type="ECO:0000256" key="1">
    <source>
        <dbReference type="SAM" id="Phobius"/>
    </source>
</evidence>
<keyword evidence="1" id="KW-0472">Membrane</keyword>
<protein>
    <submittedName>
        <fullName evidence="2">Uncharacterized protein</fullName>
    </submittedName>
</protein>
<comment type="caution">
    <text evidence="2">The sequence shown here is derived from an EMBL/GenBank/DDBJ whole genome shotgun (WGS) entry which is preliminary data.</text>
</comment>